<dbReference type="Pfam" id="PF19054">
    <property type="entry name" value="DUF5753"/>
    <property type="match status" value="1"/>
</dbReference>
<dbReference type="Proteomes" id="UP000198716">
    <property type="component" value="Unassembled WGS sequence"/>
</dbReference>
<dbReference type="SUPFAM" id="SSF47413">
    <property type="entry name" value="lambda repressor-like DNA-binding domains"/>
    <property type="match status" value="1"/>
</dbReference>
<protein>
    <submittedName>
        <fullName evidence="2">Helix-turn-helix domain-containing protein</fullName>
    </submittedName>
</protein>
<gene>
    <name evidence="2" type="ORF">SAMN04487819_10958</name>
</gene>
<proteinExistence type="predicted"/>
<evidence type="ECO:0000313" key="3">
    <source>
        <dbReference type="Proteomes" id="UP000198716"/>
    </source>
</evidence>
<organism evidence="2 3">
    <name type="scientific">Actinopolyspora alba</name>
    <dbReference type="NCBI Taxonomy" id="673379"/>
    <lineage>
        <taxon>Bacteria</taxon>
        <taxon>Bacillati</taxon>
        <taxon>Actinomycetota</taxon>
        <taxon>Actinomycetes</taxon>
        <taxon>Actinopolysporales</taxon>
        <taxon>Actinopolysporaceae</taxon>
        <taxon>Actinopolyspora</taxon>
        <taxon>Actinopolyspora alba group</taxon>
    </lineage>
</organism>
<sequence>MVERVDPASLRRRIGMRLRHARTKAGLTTNEAAAELGCSRGKISQMEAGMYRFQHRDVRDLLKFYGVPQAERDPLVEKAKRSAEPSWWSPYSDVVEEWFAFFLGSEGEAIREFNYEQLVVPGLLQTRDYAAALAEASRSVAAEDHQEVANLRLERQRRLDDPDPLVLHVVLEESVLWRPIGGVGVLRAQLRRLIEMSALRHVEIQVMPTGVGAHSGMDGKFVLLEFAEFGPGVFLESHPVLGARYDLEDPKLIETYSSIAKALRDEALDQRQSVELMEHVIADLTQE</sequence>
<accession>A0A1I1YJ63</accession>
<dbReference type="PROSITE" id="PS50943">
    <property type="entry name" value="HTH_CROC1"/>
    <property type="match status" value="1"/>
</dbReference>
<dbReference type="Gene3D" id="1.10.260.40">
    <property type="entry name" value="lambda repressor-like DNA-binding domains"/>
    <property type="match status" value="1"/>
</dbReference>
<dbReference type="SMART" id="SM00530">
    <property type="entry name" value="HTH_XRE"/>
    <property type="match status" value="1"/>
</dbReference>
<name>A0A1I1YJ63_9ACTN</name>
<dbReference type="InterPro" id="IPR001387">
    <property type="entry name" value="Cro/C1-type_HTH"/>
</dbReference>
<dbReference type="CDD" id="cd00093">
    <property type="entry name" value="HTH_XRE"/>
    <property type="match status" value="1"/>
</dbReference>
<reference evidence="3" key="1">
    <citation type="submission" date="2016-10" db="EMBL/GenBank/DDBJ databases">
        <authorList>
            <person name="Varghese N."/>
            <person name="Submissions S."/>
        </authorList>
    </citation>
    <scope>NUCLEOTIDE SEQUENCE [LARGE SCALE GENOMIC DNA]</scope>
    <source>
        <strain evidence="3">DSM 45004</strain>
    </source>
</reference>
<dbReference type="InterPro" id="IPR010982">
    <property type="entry name" value="Lambda_DNA-bd_dom_sf"/>
</dbReference>
<dbReference type="GO" id="GO:0003677">
    <property type="term" value="F:DNA binding"/>
    <property type="evidence" value="ECO:0007669"/>
    <property type="project" value="InterPro"/>
</dbReference>
<dbReference type="InterPro" id="IPR043917">
    <property type="entry name" value="DUF5753"/>
</dbReference>
<evidence type="ECO:0000313" key="2">
    <source>
        <dbReference type="EMBL" id="SFE19597.1"/>
    </source>
</evidence>
<dbReference type="EMBL" id="FOMZ01000009">
    <property type="protein sequence ID" value="SFE19597.1"/>
    <property type="molecule type" value="Genomic_DNA"/>
</dbReference>
<evidence type="ECO:0000259" key="1">
    <source>
        <dbReference type="PROSITE" id="PS50943"/>
    </source>
</evidence>
<dbReference type="AlphaFoldDB" id="A0A1I1YJ63"/>
<keyword evidence="3" id="KW-1185">Reference proteome</keyword>
<dbReference type="Pfam" id="PF13560">
    <property type="entry name" value="HTH_31"/>
    <property type="match status" value="1"/>
</dbReference>
<feature type="domain" description="HTH cro/C1-type" evidence="1">
    <location>
        <begin position="18"/>
        <end position="72"/>
    </location>
</feature>